<organism evidence="2 3">
    <name type="scientific">Austropuccinia psidii MF-1</name>
    <dbReference type="NCBI Taxonomy" id="1389203"/>
    <lineage>
        <taxon>Eukaryota</taxon>
        <taxon>Fungi</taxon>
        <taxon>Dikarya</taxon>
        <taxon>Basidiomycota</taxon>
        <taxon>Pucciniomycotina</taxon>
        <taxon>Pucciniomycetes</taxon>
        <taxon>Pucciniales</taxon>
        <taxon>Sphaerophragmiaceae</taxon>
        <taxon>Austropuccinia</taxon>
    </lineage>
</organism>
<reference evidence="2" key="1">
    <citation type="submission" date="2021-03" db="EMBL/GenBank/DDBJ databases">
        <title>Draft genome sequence of rust myrtle Austropuccinia psidii MF-1, a brazilian biotype.</title>
        <authorList>
            <person name="Quecine M.C."/>
            <person name="Pachon D.M.R."/>
            <person name="Bonatelli M.L."/>
            <person name="Correr F.H."/>
            <person name="Franceschini L.M."/>
            <person name="Leite T.F."/>
            <person name="Margarido G.R.A."/>
            <person name="Almeida C.A."/>
            <person name="Ferrarezi J.A."/>
            <person name="Labate C.A."/>
        </authorList>
    </citation>
    <scope>NUCLEOTIDE SEQUENCE</scope>
    <source>
        <strain evidence="2">MF-1</strain>
    </source>
</reference>
<feature type="compositionally biased region" description="Basic and acidic residues" evidence="1">
    <location>
        <begin position="191"/>
        <end position="204"/>
    </location>
</feature>
<feature type="region of interest" description="Disordered" evidence="1">
    <location>
        <begin position="188"/>
        <end position="241"/>
    </location>
</feature>
<dbReference type="OrthoDB" id="3255262at2759"/>
<sequence>MYAVNYLARFAMNAQPNHWNALKHLVDYINTTKHQDLRIGVDNTRRDMEVYVDANWGGEGSRSQHGFCIILYGTMIAWNSKRQSCIASLTCQAKYMALSFAAKEALWLASNLEDIIGHQCPVLLSDNKSAIQIANNSSSKKKSRHIQREFHIINELVVNKKVAINWIASTKQMADIFTKAQGKNKTNQFRECMEGEPSRKEGRGPRRLSSFSGVAGRFPGLSRTTFKGPGEEEEDNSLEEE</sequence>
<evidence type="ECO:0000256" key="1">
    <source>
        <dbReference type="SAM" id="MobiDB-lite"/>
    </source>
</evidence>
<protein>
    <recommendedName>
        <fullName evidence="4">Copia protein</fullName>
    </recommendedName>
</protein>
<accession>A0A9Q3I1W7</accession>
<dbReference type="PANTHER" id="PTHR11439:SF483">
    <property type="entry name" value="PEPTIDE SYNTHASE GLIP-LIKE, PUTATIVE (AFU_ORTHOLOGUE AFUA_3G12920)-RELATED"/>
    <property type="match status" value="1"/>
</dbReference>
<feature type="compositionally biased region" description="Acidic residues" evidence="1">
    <location>
        <begin position="231"/>
        <end position="241"/>
    </location>
</feature>
<evidence type="ECO:0000313" key="2">
    <source>
        <dbReference type="EMBL" id="MBW0523360.1"/>
    </source>
</evidence>
<dbReference type="CDD" id="cd09272">
    <property type="entry name" value="RNase_HI_RT_Ty1"/>
    <property type="match status" value="1"/>
</dbReference>
<evidence type="ECO:0008006" key="4">
    <source>
        <dbReference type="Google" id="ProtNLM"/>
    </source>
</evidence>
<dbReference type="InterPro" id="IPR036397">
    <property type="entry name" value="RNaseH_sf"/>
</dbReference>
<dbReference type="EMBL" id="AVOT02030221">
    <property type="protein sequence ID" value="MBW0523360.1"/>
    <property type="molecule type" value="Genomic_DNA"/>
</dbReference>
<dbReference type="GO" id="GO:0003676">
    <property type="term" value="F:nucleic acid binding"/>
    <property type="evidence" value="ECO:0007669"/>
    <property type="project" value="InterPro"/>
</dbReference>
<proteinExistence type="predicted"/>
<evidence type="ECO:0000313" key="3">
    <source>
        <dbReference type="Proteomes" id="UP000765509"/>
    </source>
</evidence>
<dbReference type="Gene3D" id="3.30.420.10">
    <property type="entry name" value="Ribonuclease H-like superfamily/Ribonuclease H"/>
    <property type="match status" value="1"/>
</dbReference>
<name>A0A9Q3I1W7_9BASI</name>
<dbReference type="PANTHER" id="PTHR11439">
    <property type="entry name" value="GAG-POL-RELATED RETROTRANSPOSON"/>
    <property type="match status" value="1"/>
</dbReference>
<keyword evidence="3" id="KW-1185">Reference proteome</keyword>
<gene>
    <name evidence="2" type="ORF">O181_063075</name>
</gene>
<dbReference type="AlphaFoldDB" id="A0A9Q3I1W7"/>
<comment type="caution">
    <text evidence="2">The sequence shown here is derived from an EMBL/GenBank/DDBJ whole genome shotgun (WGS) entry which is preliminary data.</text>
</comment>
<dbReference type="Proteomes" id="UP000765509">
    <property type="component" value="Unassembled WGS sequence"/>
</dbReference>